<dbReference type="RefSeq" id="WP_055423712.1">
    <property type="nucleotide sequence ID" value="NZ_CYHH01000007.1"/>
</dbReference>
<protein>
    <recommendedName>
        <fullName evidence="11">Zinc metalloprotease</fullName>
        <ecNumber evidence="11">3.4.24.-</ecNumber>
    </recommendedName>
</protein>
<feature type="domain" description="PDZ" evidence="12">
    <location>
        <begin position="193"/>
        <end position="278"/>
    </location>
</feature>
<dbReference type="Pfam" id="PF17820">
    <property type="entry name" value="PDZ_6"/>
    <property type="match status" value="2"/>
</dbReference>
<dbReference type="InterPro" id="IPR036034">
    <property type="entry name" value="PDZ_sf"/>
</dbReference>
<evidence type="ECO:0000256" key="9">
    <source>
        <dbReference type="ARBA" id="ARBA00023049"/>
    </source>
</evidence>
<feature type="transmembrane region" description="Helical" evidence="11">
    <location>
        <begin position="380"/>
        <end position="407"/>
    </location>
</feature>
<keyword evidence="5 11" id="KW-0812">Transmembrane</keyword>
<feature type="transmembrane region" description="Helical" evidence="11">
    <location>
        <begin position="99"/>
        <end position="120"/>
    </location>
</feature>
<keyword evidence="4 13" id="KW-0645">Protease</keyword>
<evidence type="ECO:0000313" key="13">
    <source>
        <dbReference type="EMBL" id="CUB07425.1"/>
    </source>
</evidence>
<keyword evidence="6 11" id="KW-0378">Hydrolase</keyword>
<feature type="transmembrane region" description="Helical" evidence="11">
    <location>
        <begin position="6"/>
        <end position="28"/>
    </location>
</feature>
<organism evidence="13 14">
    <name type="scientific">Tepidiphilus thermophilus</name>
    <dbReference type="NCBI Taxonomy" id="876478"/>
    <lineage>
        <taxon>Bacteria</taxon>
        <taxon>Pseudomonadati</taxon>
        <taxon>Pseudomonadota</taxon>
        <taxon>Hydrogenophilia</taxon>
        <taxon>Hydrogenophilales</taxon>
        <taxon>Hydrogenophilaceae</taxon>
        <taxon>Tepidiphilus</taxon>
    </lineage>
</organism>
<evidence type="ECO:0000256" key="3">
    <source>
        <dbReference type="ARBA" id="ARBA00007931"/>
    </source>
</evidence>
<name>A0A0K6IWC4_9PROT</name>
<evidence type="ECO:0000256" key="6">
    <source>
        <dbReference type="ARBA" id="ARBA00022801"/>
    </source>
</evidence>
<evidence type="ECO:0000256" key="10">
    <source>
        <dbReference type="ARBA" id="ARBA00023136"/>
    </source>
</evidence>
<keyword evidence="9 11" id="KW-0482">Metalloprotease</keyword>
<dbReference type="Proteomes" id="UP000182108">
    <property type="component" value="Unassembled WGS sequence"/>
</dbReference>
<dbReference type="CDD" id="cd23081">
    <property type="entry name" value="cpPDZ_EcRseP-like"/>
    <property type="match status" value="1"/>
</dbReference>
<dbReference type="GO" id="GO:0004222">
    <property type="term" value="F:metalloendopeptidase activity"/>
    <property type="evidence" value="ECO:0007669"/>
    <property type="project" value="InterPro"/>
</dbReference>
<dbReference type="InterPro" id="IPR004387">
    <property type="entry name" value="Pept_M50_Zn"/>
</dbReference>
<evidence type="ECO:0000256" key="4">
    <source>
        <dbReference type="ARBA" id="ARBA00022670"/>
    </source>
</evidence>
<dbReference type="GO" id="GO:0046872">
    <property type="term" value="F:metal ion binding"/>
    <property type="evidence" value="ECO:0007669"/>
    <property type="project" value="UniProtKB-KW"/>
</dbReference>
<keyword evidence="10 11" id="KW-0472">Membrane</keyword>
<dbReference type="GO" id="GO:0006508">
    <property type="term" value="P:proteolysis"/>
    <property type="evidence" value="ECO:0007669"/>
    <property type="project" value="UniProtKB-KW"/>
</dbReference>
<dbReference type="InterPro" id="IPR001478">
    <property type="entry name" value="PDZ"/>
</dbReference>
<evidence type="ECO:0000256" key="1">
    <source>
        <dbReference type="ARBA" id="ARBA00001947"/>
    </source>
</evidence>
<dbReference type="NCBIfam" id="TIGR00054">
    <property type="entry name" value="RIP metalloprotease RseP"/>
    <property type="match status" value="1"/>
</dbReference>
<dbReference type="AlphaFoldDB" id="A0A0K6IWC4"/>
<dbReference type="OrthoDB" id="5287739at2"/>
<evidence type="ECO:0000256" key="8">
    <source>
        <dbReference type="ARBA" id="ARBA00022989"/>
    </source>
</evidence>
<keyword evidence="14" id="KW-1185">Reference proteome</keyword>
<evidence type="ECO:0000256" key="5">
    <source>
        <dbReference type="ARBA" id="ARBA00022692"/>
    </source>
</evidence>
<dbReference type="Pfam" id="PF02163">
    <property type="entry name" value="Peptidase_M50"/>
    <property type="match status" value="1"/>
</dbReference>
<evidence type="ECO:0000256" key="7">
    <source>
        <dbReference type="ARBA" id="ARBA00022833"/>
    </source>
</evidence>
<dbReference type="EC" id="3.4.24.-" evidence="11"/>
<sequence>MNVFSYLIPFVIALGGLIFFHELGHYLVARACGVKVLRFSIGFGPALWSRRFGRDGTEWVLAAVPLGGYVKMVDEREGPVAPEDLARAFNRQPVGKRMLIVVAGPLANLLLAIVLYAALYTVGVREPVARIDPPPESIAAQAGLQPGDRVMAVDGREVLSLPQLRWEVLAAALRRDAATLEVERAGERLTISLPLAGVVVDHGSDDVMVQLGLKPWRPPLEPVVGSVAPGSPAERAGIVPGMRVRAIEGKPIADWRDLVEIVRANPGKTLRFTLEQEGRTLEREVFAESADDGQGGTIGRIGVAVRPVPDEEFLVSVRYPPLQALNLALRQTWEVSAMSLRLFGRMLIGEASLKNLSGPLTIADYAGQTAKMGLEHYLRFVALVSISLGVLNLLPVPILDGGHLLYYSLEAVRGRPLSERAMEIGQQIGLALLMTLMAIALFNDVSRIWSSVSG</sequence>
<reference evidence="14" key="1">
    <citation type="submission" date="2015-08" db="EMBL/GenBank/DDBJ databases">
        <authorList>
            <person name="Babu N.S."/>
            <person name="Beckwith C.J."/>
            <person name="Beseler K.G."/>
            <person name="Brison A."/>
            <person name="Carone J.V."/>
            <person name="Caskin T.P."/>
            <person name="Diamond M."/>
            <person name="Durham M.E."/>
            <person name="Foxe J.M."/>
            <person name="Go M."/>
            <person name="Henderson B.A."/>
            <person name="Jones I.B."/>
            <person name="McGettigan J.A."/>
            <person name="Micheletti S.J."/>
            <person name="Nasrallah M.E."/>
            <person name="Ortiz D."/>
            <person name="Piller C.R."/>
            <person name="Privatt S.R."/>
            <person name="Schneider S.L."/>
            <person name="Sharp S."/>
            <person name="Smith T.C."/>
            <person name="Stanton J.D."/>
            <person name="Ullery H.E."/>
            <person name="Wilson R.J."/>
            <person name="Serrano M.G."/>
            <person name="Buck G."/>
            <person name="Lee V."/>
            <person name="Wang Y."/>
            <person name="Carvalho R."/>
            <person name="Voegtly L."/>
            <person name="Shi R."/>
            <person name="Duckworth R."/>
            <person name="Johnson A."/>
            <person name="Loviza R."/>
            <person name="Walstead R."/>
            <person name="Shah Z."/>
            <person name="Kiflezghi M."/>
            <person name="Wade K."/>
            <person name="Ball S.L."/>
            <person name="Bradley K.W."/>
            <person name="Asai D.J."/>
            <person name="Bowman C.A."/>
            <person name="Russell D.A."/>
            <person name="Pope W.H."/>
            <person name="Jacobs-Sera D."/>
            <person name="Hendrix R.W."/>
            <person name="Hatfull G.F."/>
        </authorList>
    </citation>
    <scope>NUCLEOTIDE SEQUENCE [LARGE SCALE GENOMIC DNA]</scope>
    <source>
        <strain evidence="14">JCM 19170</strain>
    </source>
</reference>
<dbReference type="InterPro" id="IPR041489">
    <property type="entry name" value="PDZ_6"/>
</dbReference>
<dbReference type="Gene3D" id="2.30.42.10">
    <property type="match status" value="2"/>
</dbReference>
<accession>A0A0K6IWC4</accession>
<dbReference type="GO" id="GO:0016020">
    <property type="term" value="C:membrane"/>
    <property type="evidence" value="ECO:0007669"/>
    <property type="project" value="UniProtKB-SubCell"/>
</dbReference>
<feature type="domain" description="PDZ" evidence="12">
    <location>
        <begin position="107"/>
        <end position="186"/>
    </location>
</feature>
<dbReference type="SMART" id="SM00228">
    <property type="entry name" value="PDZ"/>
    <property type="match status" value="2"/>
</dbReference>
<evidence type="ECO:0000259" key="12">
    <source>
        <dbReference type="SMART" id="SM00228"/>
    </source>
</evidence>
<keyword evidence="11" id="KW-0479">Metal-binding</keyword>
<dbReference type="SUPFAM" id="SSF50156">
    <property type="entry name" value="PDZ domain-like"/>
    <property type="match status" value="2"/>
</dbReference>
<dbReference type="PANTHER" id="PTHR42837">
    <property type="entry name" value="REGULATOR OF SIGMA-E PROTEASE RSEP"/>
    <property type="match status" value="1"/>
</dbReference>
<keyword evidence="7 11" id="KW-0862">Zinc</keyword>
<dbReference type="EMBL" id="CYHH01000007">
    <property type="protein sequence ID" value="CUB07425.1"/>
    <property type="molecule type" value="Genomic_DNA"/>
</dbReference>
<proteinExistence type="inferred from homology"/>
<comment type="subcellular location">
    <subcellularLocation>
        <location evidence="2">Membrane</location>
        <topology evidence="2">Multi-pass membrane protein</topology>
    </subcellularLocation>
</comment>
<evidence type="ECO:0000256" key="2">
    <source>
        <dbReference type="ARBA" id="ARBA00004141"/>
    </source>
</evidence>
<dbReference type="InterPro" id="IPR008915">
    <property type="entry name" value="Peptidase_M50"/>
</dbReference>
<dbReference type="CDD" id="cd06163">
    <property type="entry name" value="S2P-M50_PDZ_RseP-like"/>
    <property type="match status" value="2"/>
</dbReference>
<comment type="similarity">
    <text evidence="3 11">Belongs to the peptidase M50B family.</text>
</comment>
<comment type="cofactor">
    <cofactor evidence="1 11">
        <name>Zn(2+)</name>
        <dbReference type="ChEBI" id="CHEBI:29105"/>
    </cofactor>
</comment>
<gene>
    <name evidence="13" type="ORF">Ga0061068_10765</name>
</gene>
<feature type="transmembrane region" description="Helical" evidence="11">
    <location>
        <begin position="428"/>
        <end position="449"/>
    </location>
</feature>
<evidence type="ECO:0000313" key="14">
    <source>
        <dbReference type="Proteomes" id="UP000182108"/>
    </source>
</evidence>
<keyword evidence="8 11" id="KW-1133">Transmembrane helix</keyword>
<evidence type="ECO:0000256" key="11">
    <source>
        <dbReference type="RuleBase" id="RU362031"/>
    </source>
</evidence>
<dbReference type="PANTHER" id="PTHR42837:SF2">
    <property type="entry name" value="MEMBRANE METALLOPROTEASE ARASP2, CHLOROPLASTIC-RELATED"/>
    <property type="match status" value="1"/>
</dbReference>